<evidence type="ECO:0008006" key="3">
    <source>
        <dbReference type="Google" id="ProtNLM"/>
    </source>
</evidence>
<dbReference type="RefSeq" id="WP_188780435.1">
    <property type="nucleotide sequence ID" value="NZ_BMKQ01000001.1"/>
</dbReference>
<protein>
    <recommendedName>
        <fullName evidence="3">DUF2877 domain-containing protein</fullName>
    </recommendedName>
</protein>
<evidence type="ECO:0000313" key="1">
    <source>
        <dbReference type="EMBL" id="GGF53469.1"/>
    </source>
</evidence>
<dbReference type="Proteomes" id="UP000649179">
    <property type="component" value="Unassembled WGS sequence"/>
</dbReference>
<sequence>MTPASASVWMRDLVAAAPDGAVPLLHPGHLAIYVEISGRCVGVLSKHASAVPCGLRTVRDSLEATTAHVHAGVLHLDDEAFPVRRVVDVSVPRLACATSTPAPAPGDVASMVGRGDGLTPYGDDVLCGWLATHRAAGLRTPAVDAAIAACAHRTTALSRALLECAGRGEVLPEFAAWLSAVGTDQEDARAADLVRVGHSSGRGLLEGARLALAHLRPLAPTHRGAA</sequence>
<keyword evidence="2" id="KW-1185">Reference proteome</keyword>
<dbReference type="AlphaFoldDB" id="A0A917F6W9"/>
<organism evidence="1 2">
    <name type="scientific">Marmoricola endophyticus</name>
    <dbReference type="NCBI Taxonomy" id="2040280"/>
    <lineage>
        <taxon>Bacteria</taxon>
        <taxon>Bacillati</taxon>
        <taxon>Actinomycetota</taxon>
        <taxon>Actinomycetes</taxon>
        <taxon>Propionibacteriales</taxon>
        <taxon>Nocardioidaceae</taxon>
        <taxon>Marmoricola</taxon>
    </lineage>
</organism>
<gene>
    <name evidence="1" type="ORF">GCM10011519_29240</name>
</gene>
<dbReference type="Pfam" id="PF11392">
    <property type="entry name" value="AllH"/>
    <property type="match status" value="1"/>
</dbReference>
<dbReference type="EMBL" id="BMKQ01000001">
    <property type="protein sequence ID" value="GGF53469.1"/>
    <property type="molecule type" value="Genomic_DNA"/>
</dbReference>
<reference evidence="1" key="2">
    <citation type="submission" date="2020-09" db="EMBL/GenBank/DDBJ databases">
        <authorList>
            <person name="Sun Q."/>
            <person name="Zhou Y."/>
        </authorList>
    </citation>
    <scope>NUCLEOTIDE SEQUENCE</scope>
    <source>
        <strain evidence="1">CGMCC 1.16067</strain>
    </source>
</reference>
<comment type="caution">
    <text evidence="1">The sequence shown here is derived from an EMBL/GenBank/DDBJ whole genome shotgun (WGS) entry which is preliminary data.</text>
</comment>
<name>A0A917F6W9_9ACTN</name>
<dbReference type="InterPro" id="IPR021530">
    <property type="entry name" value="AllH-like"/>
</dbReference>
<accession>A0A917F6W9</accession>
<evidence type="ECO:0000313" key="2">
    <source>
        <dbReference type="Proteomes" id="UP000649179"/>
    </source>
</evidence>
<reference evidence="1" key="1">
    <citation type="journal article" date="2014" name="Int. J. Syst. Evol. Microbiol.">
        <title>Complete genome sequence of Corynebacterium casei LMG S-19264T (=DSM 44701T), isolated from a smear-ripened cheese.</title>
        <authorList>
            <consortium name="US DOE Joint Genome Institute (JGI-PGF)"/>
            <person name="Walter F."/>
            <person name="Albersmeier A."/>
            <person name="Kalinowski J."/>
            <person name="Ruckert C."/>
        </authorList>
    </citation>
    <scope>NUCLEOTIDE SEQUENCE</scope>
    <source>
        <strain evidence="1">CGMCC 1.16067</strain>
    </source>
</reference>
<proteinExistence type="predicted"/>